<sequence>MSHRFPVFYRTSVRGTRQLVVGGFAFNCRSYCLNSVKKAWKCSSFSDCKAKVHTVYDEIVLIHNKHHHPKENDSKILWLYITRSQRGGQILHIGGHRYYGRHREDAAKKRWLCAHVYSEAKCQAGVITFNDEVLTTFREHNH</sequence>
<keyword evidence="1" id="KW-0479">Metal-binding</keyword>
<evidence type="ECO:0000313" key="5">
    <source>
        <dbReference type="EMBL" id="KAG7309842.1"/>
    </source>
</evidence>
<accession>A0ABQ7QXR5</accession>
<keyword evidence="2" id="KW-0863">Zinc-finger</keyword>
<feature type="domain" description="FLYWCH-type" evidence="4">
    <location>
        <begin position="82"/>
        <end position="142"/>
    </location>
</feature>
<dbReference type="InterPro" id="IPR007588">
    <property type="entry name" value="Znf_FLYWCH"/>
</dbReference>
<keyword evidence="6" id="KW-1185">Reference proteome</keyword>
<reference evidence="5 6" key="1">
    <citation type="submission" date="2021-06" db="EMBL/GenBank/DDBJ databases">
        <title>A haploid diamondback moth (Plutella xylostella L.) genome assembly resolves 31 chromosomes and identifies a diamide resistance mutation.</title>
        <authorList>
            <person name="Ward C.M."/>
            <person name="Perry K.D."/>
            <person name="Baker G."/>
            <person name="Powis K."/>
            <person name="Heckel D.G."/>
            <person name="Baxter S.W."/>
        </authorList>
    </citation>
    <scope>NUCLEOTIDE SEQUENCE [LARGE SCALE GENOMIC DNA]</scope>
    <source>
        <strain evidence="5 6">LV</strain>
        <tissue evidence="5">Single pupa</tissue>
    </source>
</reference>
<evidence type="ECO:0000256" key="3">
    <source>
        <dbReference type="ARBA" id="ARBA00022833"/>
    </source>
</evidence>
<evidence type="ECO:0000313" key="6">
    <source>
        <dbReference type="Proteomes" id="UP000823941"/>
    </source>
</evidence>
<protein>
    <recommendedName>
        <fullName evidence="4">FLYWCH-type domain-containing protein</fullName>
    </recommendedName>
</protein>
<gene>
    <name evidence="5" type="ORF">JYU34_004353</name>
</gene>
<comment type="caution">
    <text evidence="5">The sequence shown here is derived from an EMBL/GenBank/DDBJ whole genome shotgun (WGS) entry which is preliminary data.</text>
</comment>
<dbReference type="Proteomes" id="UP000823941">
    <property type="component" value="Chromosome 6"/>
</dbReference>
<evidence type="ECO:0000256" key="1">
    <source>
        <dbReference type="ARBA" id="ARBA00022723"/>
    </source>
</evidence>
<evidence type="ECO:0000259" key="4">
    <source>
        <dbReference type="Pfam" id="PF04500"/>
    </source>
</evidence>
<dbReference type="EMBL" id="JAHIBW010000006">
    <property type="protein sequence ID" value="KAG7309842.1"/>
    <property type="molecule type" value="Genomic_DNA"/>
</dbReference>
<dbReference type="Pfam" id="PF04500">
    <property type="entry name" value="FLYWCH"/>
    <property type="match status" value="2"/>
</dbReference>
<name>A0ABQ7QXR5_PLUXY</name>
<evidence type="ECO:0000256" key="2">
    <source>
        <dbReference type="ARBA" id="ARBA00022771"/>
    </source>
</evidence>
<dbReference type="Gene3D" id="2.20.25.240">
    <property type="match status" value="2"/>
</dbReference>
<organism evidence="5 6">
    <name type="scientific">Plutella xylostella</name>
    <name type="common">Diamondback moth</name>
    <name type="synonym">Plutella maculipennis</name>
    <dbReference type="NCBI Taxonomy" id="51655"/>
    <lineage>
        <taxon>Eukaryota</taxon>
        <taxon>Metazoa</taxon>
        <taxon>Ecdysozoa</taxon>
        <taxon>Arthropoda</taxon>
        <taxon>Hexapoda</taxon>
        <taxon>Insecta</taxon>
        <taxon>Pterygota</taxon>
        <taxon>Neoptera</taxon>
        <taxon>Endopterygota</taxon>
        <taxon>Lepidoptera</taxon>
        <taxon>Glossata</taxon>
        <taxon>Ditrysia</taxon>
        <taxon>Yponomeutoidea</taxon>
        <taxon>Plutellidae</taxon>
        <taxon>Plutella</taxon>
    </lineage>
</organism>
<keyword evidence="3" id="KW-0862">Zinc</keyword>
<proteinExistence type="predicted"/>
<feature type="domain" description="FLYWCH-type" evidence="4">
    <location>
        <begin position="11"/>
        <end position="68"/>
    </location>
</feature>